<dbReference type="AlphaFoldDB" id="A0A445MKX7"/>
<evidence type="ECO:0000313" key="1">
    <source>
        <dbReference type="EMBL" id="RZR74930.1"/>
    </source>
</evidence>
<gene>
    <name evidence="1" type="ORF">BHM03_00046335</name>
</gene>
<proteinExistence type="predicted"/>
<reference evidence="1" key="1">
    <citation type="journal article" date="2018" name="Data Brief">
        <title>Genome sequence data from 17 accessions of Ensete ventricosum, a staple food crop for millions in Ethiopia.</title>
        <authorList>
            <person name="Yemataw Z."/>
            <person name="Muzemil S."/>
            <person name="Ambachew D."/>
            <person name="Tripathi L."/>
            <person name="Tesfaye K."/>
            <person name="Chala A."/>
            <person name="Farbos A."/>
            <person name="O'Neill P."/>
            <person name="Moore K."/>
            <person name="Grant M."/>
            <person name="Studholme D.J."/>
        </authorList>
    </citation>
    <scope>NUCLEOTIDE SEQUENCE [LARGE SCALE GENOMIC DNA]</scope>
    <source>
        <tissue evidence="1">Leaf</tissue>
    </source>
</reference>
<organism evidence="1">
    <name type="scientific">Ensete ventricosum</name>
    <name type="common">Abyssinian banana</name>
    <name type="synonym">Musa ensete</name>
    <dbReference type="NCBI Taxonomy" id="4639"/>
    <lineage>
        <taxon>Eukaryota</taxon>
        <taxon>Viridiplantae</taxon>
        <taxon>Streptophyta</taxon>
        <taxon>Embryophyta</taxon>
        <taxon>Tracheophyta</taxon>
        <taxon>Spermatophyta</taxon>
        <taxon>Magnoliopsida</taxon>
        <taxon>Liliopsida</taxon>
        <taxon>Zingiberales</taxon>
        <taxon>Musaceae</taxon>
        <taxon>Ensete</taxon>
    </lineage>
</organism>
<name>A0A445MKX7_ENSVE</name>
<protein>
    <submittedName>
        <fullName evidence="1">Uncharacterized protein</fullName>
    </submittedName>
</protein>
<dbReference type="Proteomes" id="UP000290560">
    <property type="component" value="Unassembled WGS sequence"/>
</dbReference>
<sequence length="135" mass="14405">MTKHPISFLPVAFTISTVIPFAIPRDSTSLVTGATINTSSTAVATFMIEFAESGRIGKANANEDYEDESNKLITSHASKVLTLSPSVGIVCTKSWTSGDFIGVETSFTWQHTPPTDAGFCLDKVIMLPYKDGAVG</sequence>
<dbReference type="EMBL" id="KV876463">
    <property type="protein sequence ID" value="RZR74930.1"/>
    <property type="molecule type" value="Genomic_DNA"/>
</dbReference>
<accession>A0A445MKX7</accession>